<dbReference type="Pfam" id="PF20033">
    <property type="entry name" value="DUF6438"/>
    <property type="match status" value="1"/>
</dbReference>
<feature type="domain" description="DUF6438" evidence="1">
    <location>
        <begin position="115"/>
        <end position="225"/>
    </location>
</feature>
<protein>
    <submittedName>
        <fullName evidence="2">DUF6438 domain-containing protein</fullName>
    </submittedName>
</protein>
<gene>
    <name evidence="2" type="ORF">ACFFIP_18090</name>
</gene>
<dbReference type="Proteomes" id="UP001589797">
    <property type="component" value="Unassembled WGS sequence"/>
</dbReference>
<dbReference type="PROSITE" id="PS51257">
    <property type="entry name" value="PROKAR_LIPOPROTEIN"/>
    <property type="match status" value="1"/>
</dbReference>
<sequence>MKNLYLLFFSMILLSCNNRKGEAIKINLNGIWYGEQTILIQDSVMTNPFWDSYGFFYFSIKNDTLIVEDPELESVGKIDFVDNNHIKIIDFQQNNYIRELERVTISNPRKFEYLNFESGDVEGRLPFFNMHIDRNGLVTYEGELYSELKGKQNFQLDTLTLNQMNQLFEMVDIWNYPEKEFLPVTGSGEINLTIKYPGHEIIKIENGLFEGKYFILQKVFNRFESLLIKKKAHNITLDTAGGLE</sequence>
<reference evidence="2 3" key="1">
    <citation type="submission" date="2024-09" db="EMBL/GenBank/DDBJ databases">
        <authorList>
            <person name="Sun Q."/>
            <person name="Mori K."/>
        </authorList>
    </citation>
    <scope>NUCLEOTIDE SEQUENCE [LARGE SCALE GENOMIC DNA]</scope>
    <source>
        <strain evidence="2 3">CCM 7650</strain>
    </source>
</reference>
<name>A0ABV6FXT0_9BACT</name>
<dbReference type="RefSeq" id="WP_382389169.1">
    <property type="nucleotide sequence ID" value="NZ_JBHLWI010000081.1"/>
</dbReference>
<dbReference type="EMBL" id="JBHLWI010000081">
    <property type="protein sequence ID" value="MFC0264602.1"/>
    <property type="molecule type" value="Genomic_DNA"/>
</dbReference>
<organism evidence="2 3">
    <name type="scientific">Fontibacter flavus</name>
    <dbReference type="NCBI Taxonomy" id="654838"/>
    <lineage>
        <taxon>Bacteria</taxon>
        <taxon>Pseudomonadati</taxon>
        <taxon>Bacteroidota</taxon>
        <taxon>Cytophagia</taxon>
        <taxon>Cytophagales</taxon>
        <taxon>Cyclobacteriaceae</taxon>
        <taxon>Fontibacter</taxon>
    </lineage>
</organism>
<accession>A0ABV6FXT0</accession>
<comment type="caution">
    <text evidence="2">The sequence shown here is derived from an EMBL/GenBank/DDBJ whole genome shotgun (WGS) entry which is preliminary data.</text>
</comment>
<proteinExistence type="predicted"/>
<evidence type="ECO:0000313" key="2">
    <source>
        <dbReference type="EMBL" id="MFC0264602.1"/>
    </source>
</evidence>
<evidence type="ECO:0000313" key="3">
    <source>
        <dbReference type="Proteomes" id="UP001589797"/>
    </source>
</evidence>
<dbReference type="InterPro" id="IPR045497">
    <property type="entry name" value="DUF6438"/>
</dbReference>
<evidence type="ECO:0000259" key="1">
    <source>
        <dbReference type="Pfam" id="PF20033"/>
    </source>
</evidence>
<keyword evidence="3" id="KW-1185">Reference proteome</keyword>